<comment type="caution">
    <text evidence="2">The sequence shown here is derived from an EMBL/GenBank/DDBJ whole genome shotgun (WGS) entry which is preliminary data.</text>
</comment>
<keyword evidence="1" id="KW-0732">Signal</keyword>
<accession>A0A7V8V6Z3</accession>
<dbReference type="AlphaFoldDB" id="A0A7V8V6Z3"/>
<evidence type="ECO:0008006" key="4">
    <source>
        <dbReference type="Google" id="ProtNLM"/>
    </source>
</evidence>
<sequence>MIANKAPYTLVILCMTILAGVASAIGCGSSQSGPPRFQVSGKANFDGNPIPGGEILFVPDASEGNRGTATLLEIKDGQYTTEDGNGLIGGAYKIEISGFSQDAGTDVDGEVIVKPLFRTYSMQNLFPIEDTQFDIEVPKNRRR</sequence>
<gene>
    <name evidence="2" type="ORF">HOV93_30570</name>
</gene>
<name>A0A7V8V6Z3_9BACT</name>
<dbReference type="PROSITE" id="PS51257">
    <property type="entry name" value="PROKAR_LIPOPROTEIN"/>
    <property type="match status" value="1"/>
</dbReference>
<protein>
    <recommendedName>
        <fullName evidence="4">Carboxypeptidase regulatory-like domain-containing protein</fullName>
    </recommendedName>
</protein>
<feature type="signal peptide" evidence="1">
    <location>
        <begin position="1"/>
        <end position="24"/>
    </location>
</feature>
<dbReference type="Proteomes" id="UP000551616">
    <property type="component" value="Unassembled WGS sequence"/>
</dbReference>
<organism evidence="2 3">
    <name type="scientific">Bremerella alba</name>
    <dbReference type="NCBI Taxonomy" id="980252"/>
    <lineage>
        <taxon>Bacteria</taxon>
        <taxon>Pseudomonadati</taxon>
        <taxon>Planctomycetota</taxon>
        <taxon>Planctomycetia</taxon>
        <taxon>Pirellulales</taxon>
        <taxon>Pirellulaceae</taxon>
        <taxon>Bremerella</taxon>
    </lineage>
</organism>
<dbReference type="RefSeq" id="WP_207397298.1">
    <property type="nucleotide sequence ID" value="NZ_JABRWO010000008.1"/>
</dbReference>
<reference evidence="2 3" key="1">
    <citation type="submission" date="2020-05" db="EMBL/GenBank/DDBJ databases">
        <title>Bremerella alba sp. nov., a novel planctomycete isolated from the surface of the macroalga Fucus spiralis.</title>
        <authorList>
            <person name="Godinho O."/>
            <person name="Botelho R."/>
            <person name="Albuquerque L."/>
            <person name="Wiegand S."/>
            <person name="Da Costa M.S."/>
            <person name="Lobo-Da-Cunha A."/>
            <person name="Jogler C."/>
            <person name="Lage O.M."/>
        </authorList>
    </citation>
    <scope>NUCLEOTIDE SEQUENCE [LARGE SCALE GENOMIC DNA]</scope>
    <source>
        <strain evidence="2 3">FF15</strain>
    </source>
</reference>
<evidence type="ECO:0000313" key="3">
    <source>
        <dbReference type="Proteomes" id="UP000551616"/>
    </source>
</evidence>
<dbReference type="EMBL" id="JABRWO010000008">
    <property type="protein sequence ID" value="MBA2115871.1"/>
    <property type="molecule type" value="Genomic_DNA"/>
</dbReference>
<feature type="chain" id="PRO_5030920403" description="Carboxypeptidase regulatory-like domain-containing protein" evidence="1">
    <location>
        <begin position="25"/>
        <end position="143"/>
    </location>
</feature>
<proteinExistence type="predicted"/>
<keyword evidence="3" id="KW-1185">Reference proteome</keyword>
<evidence type="ECO:0000313" key="2">
    <source>
        <dbReference type="EMBL" id="MBA2115871.1"/>
    </source>
</evidence>
<evidence type="ECO:0000256" key="1">
    <source>
        <dbReference type="SAM" id="SignalP"/>
    </source>
</evidence>